<dbReference type="InterPro" id="IPR036047">
    <property type="entry name" value="F-box-like_dom_sf"/>
</dbReference>
<gene>
    <name evidence="2" type="ORF">MERR_LOCUS49802</name>
</gene>
<dbReference type="InterPro" id="IPR050232">
    <property type="entry name" value="FBL13/AtMIF1-like"/>
</dbReference>
<dbReference type="InterPro" id="IPR001810">
    <property type="entry name" value="F-box_dom"/>
</dbReference>
<comment type="caution">
    <text evidence="2">The sequence shown here is derived from an EMBL/GenBank/DDBJ whole genome shotgun (WGS) entry which is preliminary data.</text>
</comment>
<name>A0A6D2LDY9_9BRAS</name>
<accession>A0A6D2LDY9</accession>
<dbReference type="PANTHER" id="PTHR31900:SF30">
    <property type="entry name" value="SUPERFAMILY PROTEIN, PUTATIVE-RELATED"/>
    <property type="match status" value="1"/>
</dbReference>
<dbReference type="SUPFAM" id="SSF81383">
    <property type="entry name" value="F-box domain"/>
    <property type="match status" value="1"/>
</dbReference>
<dbReference type="InterPro" id="IPR006566">
    <property type="entry name" value="FBD"/>
</dbReference>
<reference evidence="2" key="1">
    <citation type="submission" date="2020-01" db="EMBL/GenBank/DDBJ databases">
        <authorList>
            <person name="Mishra B."/>
        </authorList>
    </citation>
    <scope>NUCLEOTIDE SEQUENCE [LARGE SCALE GENOMIC DNA]</scope>
</reference>
<evidence type="ECO:0000259" key="1">
    <source>
        <dbReference type="SMART" id="SM00579"/>
    </source>
</evidence>
<evidence type="ECO:0000313" key="2">
    <source>
        <dbReference type="EMBL" id="CAA7062566.1"/>
    </source>
</evidence>
<dbReference type="Gene3D" id="1.20.1280.50">
    <property type="match status" value="1"/>
</dbReference>
<feature type="domain" description="FBD" evidence="1">
    <location>
        <begin position="114"/>
        <end position="185"/>
    </location>
</feature>
<dbReference type="EMBL" id="CACVBM020001940">
    <property type="protein sequence ID" value="CAA7062566.1"/>
    <property type="molecule type" value="Genomic_DNA"/>
</dbReference>
<protein>
    <recommendedName>
        <fullName evidence="1">FBD domain-containing protein</fullName>
    </recommendedName>
</protein>
<dbReference type="SMART" id="SM00579">
    <property type="entry name" value="FBD"/>
    <property type="match status" value="1"/>
</dbReference>
<dbReference type="PANTHER" id="PTHR31900">
    <property type="entry name" value="F-BOX/RNI SUPERFAMILY PROTEIN-RELATED"/>
    <property type="match status" value="1"/>
</dbReference>
<dbReference type="Pfam" id="PF08387">
    <property type="entry name" value="FBD"/>
    <property type="match status" value="1"/>
</dbReference>
<sequence>MDRISLLPDELLLRILSLLPNTKDVVATMVLSKRWQPLWKLMPKLVYDDYSYQNIEYGKFSRFVDRSLILHEAPVDTLRFKLVQNSVLLMLCMINKLPAAEPRPCWKEPSSVPGCLLSSLETLIWANYEGREEEKQVAAFILRSASFLKKATISSKATDPYEKLEMIKELSSSPRRSPTCQLIFY</sequence>
<organism evidence="2 3">
    <name type="scientific">Microthlaspi erraticum</name>
    <dbReference type="NCBI Taxonomy" id="1685480"/>
    <lineage>
        <taxon>Eukaryota</taxon>
        <taxon>Viridiplantae</taxon>
        <taxon>Streptophyta</taxon>
        <taxon>Embryophyta</taxon>
        <taxon>Tracheophyta</taxon>
        <taxon>Spermatophyta</taxon>
        <taxon>Magnoliopsida</taxon>
        <taxon>eudicotyledons</taxon>
        <taxon>Gunneridae</taxon>
        <taxon>Pentapetalae</taxon>
        <taxon>rosids</taxon>
        <taxon>malvids</taxon>
        <taxon>Brassicales</taxon>
        <taxon>Brassicaceae</taxon>
        <taxon>Coluteocarpeae</taxon>
        <taxon>Microthlaspi</taxon>
    </lineage>
</organism>
<dbReference type="AlphaFoldDB" id="A0A6D2LDY9"/>
<dbReference type="Proteomes" id="UP000467841">
    <property type="component" value="Unassembled WGS sequence"/>
</dbReference>
<proteinExistence type="predicted"/>
<dbReference type="OrthoDB" id="612216at2759"/>
<evidence type="ECO:0000313" key="3">
    <source>
        <dbReference type="Proteomes" id="UP000467841"/>
    </source>
</evidence>
<dbReference type="Pfam" id="PF12937">
    <property type="entry name" value="F-box-like"/>
    <property type="match status" value="1"/>
</dbReference>
<keyword evidence="3" id="KW-1185">Reference proteome</keyword>